<accession>A0AA88P198</accession>
<evidence type="ECO:0000259" key="2">
    <source>
        <dbReference type="SMART" id="SM00134"/>
    </source>
</evidence>
<feature type="domain" description="UPAR/Ly6" evidence="2">
    <location>
        <begin position="20"/>
        <end position="110"/>
    </location>
</feature>
<proteinExistence type="predicted"/>
<protein>
    <recommendedName>
        <fullName evidence="2">UPAR/Ly6 domain-containing protein</fullName>
    </recommendedName>
</protein>
<name>A0AA88P198_9TELE</name>
<comment type="caution">
    <text evidence="3">The sequence shown here is derived from an EMBL/GenBank/DDBJ whole genome shotgun (WGS) entry which is preliminary data.</text>
</comment>
<keyword evidence="1" id="KW-0732">Signal</keyword>
<dbReference type="SUPFAM" id="SSF57302">
    <property type="entry name" value="Snake toxin-like"/>
    <property type="match status" value="1"/>
</dbReference>
<organism evidence="3 4">
    <name type="scientific">Cirrhinus molitorella</name>
    <name type="common">mud carp</name>
    <dbReference type="NCBI Taxonomy" id="172907"/>
    <lineage>
        <taxon>Eukaryota</taxon>
        <taxon>Metazoa</taxon>
        <taxon>Chordata</taxon>
        <taxon>Craniata</taxon>
        <taxon>Vertebrata</taxon>
        <taxon>Euteleostomi</taxon>
        <taxon>Actinopterygii</taxon>
        <taxon>Neopterygii</taxon>
        <taxon>Teleostei</taxon>
        <taxon>Ostariophysi</taxon>
        <taxon>Cypriniformes</taxon>
        <taxon>Cyprinidae</taxon>
        <taxon>Labeoninae</taxon>
        <taxon>Labeonini</taxon>
        <taxon>Cirrhinus</taxon>
    </lineage>
</organism>
<evidence type="ECO:0000256" key="1">
    <source>
        <dbReference type="SAM" id="SignalP"/>
    </source>
</evidence>
<reference evidence="3" key="1">
    <citation type="submission" date="2023-08" db="EMBL/GenBank/DDBJ databases">
        <title>Chromosome-level Genome Assembly of mud carp (Cirrhinus molitorella).</title>
        <authorList>
            <person name="Liu H."/>
        </authorList>
    </citation>
    <scope>NUCLEOTIDE SEQUENCE</scope>
    <source>
        <strain evidence="3">Prfri</strain>
        <tissue evidence="3">Muscle</tissue>
    </source>
</reference>
<dbReference type="Pfam" id="PF00021">
    <property type="entry name" value="UPAR_LY6"/>
    <property type="match status" value="1"/>
</dbReference>
<evidence type="ECO:0000313" key="3">
    <source>
        <dbReference type="EMBL" id="KAK2872212.1"/>
    </source>
</evidence>
<dbReference type="PANTHER" id="PTHR31025">
    <property type="entry name" value="SI:CH211-196P9.1-RELATED"/>
    <property type="match status" value="1"/>
</dbReference>
<dbReference type="SMART" id="SM00134">
    <property type="entry name" value="LU"/>
    <property type="match status" value="1"/>
</dbReference>
<dbReference type="PANTHER" id="PTHR31025:SF19">
    <property type="entry name" value="SI:CH73-42K18.1-RELATED"/>
    <property type="match status" value="1"/>
</dbReference>
<gene>
    <name evidence="3" type="ORF">Q8A67_022109</name>
</gene>
<keyword evidence="4" id="KW-1185">Reference proteome</keyword>
<dbReference type="AlphaFoldDB" id="A0AA88P198"/>
<sequence>MDLRISVVVLLIFLTGGNSLKCYSCMPDLTTGACKAKEETCGGGLSKCVSITAEQYVGSNKMTVTTKNCVSTCESGTRKLPTGGTVTVNCCDTDLCNAADGVYKGSFLLLLSPLFFYFLFHTFALRRKEIVCNELPVNEILERWPALKLESQICAEFHRVTNVNLKNRFFAQLDQHTPRLQSLFRKKASRTGKASELLDQLFKIYDLQDQVDVHVRRAAVLRALPSYMHESDVSFFKMWDVEQSDEPDINDVPLGLLLSNQTSSDACFFLPREDCSSD</sequence>
<feature type="signal peptide" evidence="1">
    <location>
        <begin position="1"/>
        <end position="19"/>
    </location>
</feature>
<dbReference type="InterPro" id="IPR045860">
    <property type="entry name" value="Snake_toxin-like_sf"/>
</dbReference>
<dbReference type="Gene3D" id="2.10.60.10">
    <property type="entry name" value="CD59"/>
    <property type="match status" value="1"/>
</dbReference>
<feature type="chain" id="PRO_5041687799" description="UPAR/Ly6 domain-containing protein" evidence="1">
    <location>
        <begin position="20"/>
        <end position="278"/>
    </location>
</feature>
<dbReference type="Proteomes" id="UP001187343">
    <property type="component" value="Unassembled WGS sequence"/>
</dbReference>
<dbReference type="EMBL" id="JAUYZG010000022">
    <property type="protein sequence ID" value="KAK2872212.1"/>
    <property type="molecule type" value="Genomic_DNA"/>
</dbReference>
<evidence type="ECO:0000313" key="4">
    <source>
        <dbReference type="Proteomes" id="UP001187343"/>
    </source>
</evidence>
<dbReference type="InterPro" id="IPR016054">
    <property type="entry name" value="LY6_UPA_recep-like"/>
</dbReference>